<feature type="non-terminal residue" evidence="2">
    <location>
        <position position="124"/>
    </location>
</feature>
<keyword evidence="3" id="KW-1185">Reference proteome</keyword>
<gene>
    <name evidence="2" type="ORF">J437_LFUL005542</name>
</gene>
<name>A0A8K0K1C3_LADFU</name>
<sequence>MGDDTKAETEDDDYVVKSPWASIASHIQPPLTSAPNYLLNALSLNYEVLKFKPWVIDAVRGTTVLFSEIEPLSYKLASALSKAGFKKGDWLYFVTYEVALIYIVQMAVWRCGGITRGCFQKELD</sequence>
<organism evidence="2 3">
    <name type="scientific">Ladona fulva</name>
    <name type="common">Scarce chaser dragonfly</name>
    <name type="synonym">Libellula fulva</name>
    <dbReference type="NCBI Taxonomy" id="123851"/>
    <lineage>
        <taxon>Eukaryota</taxon>
        <taxon>Metazoa</taxon>
        <taxon>Ecdysozoa</taxon>
        <taxon>Arthropoda</taxon>
        <taxon>Hexapoda</taxon>
        <taxon>Insecta</taxon>
        <taxon>Pterygota</taxon>
        <taxon>Palaeoptera</taxon>
        <taxon>Odonata</taxon>
        <taxon>Epiprocta</taxon>
        <taxon>Anisoptera</taxon>
        <taxon>Libelluloidea</taxon>
        <taxon>Libellulidae</taxon>
        <taxon>Ladona</taxon>
    </lineage>
</organism>
<feature type="transmembrane region" description="Helical" evidence="1">
    <location>
        <begin position="90"/>
        <end position="109"/>
    </location>
</feature>
<dbReference type="Gene3D" id="3.40.50.12780">
    <property type="entry name" value="N-terminal domain of ligase-like"/>
    <property type="match status" value="1"/>
</dbReference>
<evidence type="ECO:0000256" key="1">
    <source>
        <dbReference type="SAM" id="Phobius"/>
    </source>
</evidence>
<keyword evidence="1" id="KW-0812">Transmembrane</keyword>
<keyword evidence="1" id="KW-1133">Transmembrane helix</keyword>
<accession>A0A8K0K1C3</accession>
<proteinExistence type="predicted"/>
<keyword evidence="1" id="KW-0472">Membrane</keyword>
<evidence type="ECO:0000313" key="3">
    <source>
        <dbReference type="Proteomes" id="UP000792457"/>
    </source>
</evidence>
<comment type="caution">
    <text evidence="2">The sequence shown here is derived from an EMBL/GenBank/DDBJ whole genome shotgun (WGS) entry which is preliminary data.</text>
</comment>
<dbReference type="SUPFAM" id="SSF56801">
    <property type="entry name" value="Acetyl-CoA synthetase-like"/>
    <property type="match status" value="1"/>
</dbReference>
<dbReference type="OrthoDB" id="10253869at2759"/>
<reference evidence="2" key="2">
    <citation type="submission" date="2017-10" db="EMBL/GenBank/DDBJ databases">
        <title>Ladona fulva Genome sequencing and assembly.</title>
        <authorList>
            <person name="Murali S."/>
            <person name="Richards S."/>
            <person name="Bandaranaike D."/>
            <person name="Bellair M."/>
            <person name="Blankenburg K."/>
            <person name="Chao H."/>
            <person name="Dinh H."/>
            <person name="Doddapaneni H."/>
            <person name="Dugan-Rocha S."/>
            <person name="Elkadiri S."/>
            <person name="Gnanaolivu R."/>
            <person name="Hernandez B."/>
            <person name="Skinner E."/>
            <person name="Javaid M."/>
            <person name="Lee S."/>
            <person name="Li M."/>
            <person name="Ming W."/>
            <person name="Munidasa M."/>
            <person name="Muniz J."/>
            <person name="Nguyen L."/>
            <person name="Hughes D."/>
            <person name="Osuji N."/>
            <person name="Pu L.-L."/>
            <person name="Puazo M."/>
            <person name="Qu C."/>
            <person name="Quiroz J."/>
            <person name="Raj R."/>
            <person name="Weissenberger G."/>
            <person name="Xin Y."/>
            <person name="Zou X."/>
            <person name="Han Y."/>
            <person name="Worley K."/>
            <person name="Muzny D."/>
            <person name="Gibbs R."/>
        </authorList>
    </citation>
    <scope>NUCLEOTIDE SEQUENCE</scope>
    <source>
        <strain evidence="2">Sampled in the wild</strain>
    </source>
</reference>
<dbReference type="InterPro" id="IPR042099">
    <property type="entry name" value="ANL_N_sf"/>
</dbReference>
<evidence type="ECO:0000313" key="2">
    <source>
        <dbReference type="EMBL" id="KAG8224158.1"/>
    </source>
</evidence>
<protein>
    <submittedName>
        <fullName evidence="2">Uncharacterized protein</fullName>
    </submittedName>
</protein>
<dbReference type="AlphaFoldDB" id="A0A8K0K1C3"/>
<dbReference type="EMBL" id="KZ308186">
    <property type="protein sequence ID" value="KAG8224158.1"/>
    <property type="molecule type" value="Genomic_DNA"/>
</dbReference>
<dbReference type="Proteomes" id="UP000792457">
    <property type="component" value="Unassembled WGS sequence"/>
</dbReference>
<reference evidence="2" key="1">
    <citation type="submission" date="2013-04" db="EMBL/GenBank/DDBJ databases">
        <authorList>
            <person name="Qu J."/>
            <person name="Murali S.C."/>
            <person name="Bandaranaike D."/>
            <person name="Bellair M."/>
            <person name="Blankenburg K."/>
            <person name="Chao H."/>
            <person name="Dinh H."/>
            <person name="Doddapaneni H."/>
            <person name="Downs B."/>
            <person name="Dugan-Rocha S."/>
            <person name="Elkadiri S."/>
            <person name="Gnanaolivu R.D."/>
            <person name="Hernandez B."/>
            <person name="Javaid M."/>
            <person name="Jayaseelan J.C."/>
            <person name="Lee S."/>
            <person name="Li M."/>
            <person name="Ming W."/>
            <person name="Munidasa M."/>
            <person name="Muniz J."/>
            <person name="Nguyen L."/>
            <person name="Ongeri F."/>
            <person name="Osuji N."/>
            <person name="Pu L.-L."/>
            <person name="Puazo M."/>
            <person name="Qu C."/>
            <person name="Quiroz J."/>
            <person name="Raj R."/>
            <person name="Weissenberger G."/>
            <person name="Xin Y."/>
            <person name="Zou X."/>
            <person name="Han Y."/>
            <person name="Richards S."/>
            <person name="Worley K."/>
            <person name="Muzny D."/>
            <person name="Gibbs R."/>
        </authorList>
    </citation>
    <scope>NUCLEOTIDE SEQUENCE</scope>
    <source>
        <strain evidence="2">Sampled in the wild</strain>
    </source>
</reference>